<dbReference type="Pfam" id="PF01793">
    <property type="entry name" value="Glyco_transf_15"/>
    <property type="match status" value="1"/>
</dbReference>
<proteinExistence type="inferred from homology"/>
<dbReference type="InterPro" id="IPR029044">
    <property type="entry name" value="Nucleotide-diphossugar_trans"/>
</dbReference>
<dbReference type="AlphaFoldDB" id="A0A8H7UVS6"/>
<reference evidence="5" key="1">
    <citation type="submission" date="2020-12" db="EMBL/GenBank/DDBJ databases">
        <title>Metabolic potential, ecology and presence of endohyphal bacteria is reflected in genomic diversity of Mucoromycotina.</title>
        <authorList>
            <person name="Muszewska A."/>
            <person name="Okrasinska A."/>
            <person name="Steczkiewicz K."/>
            <person name="Drgas O."/>
            <person name="Orlowska M."/>
            <person name="Perlinska-Lenart U."/>
            <person name="Aleksandrzak-Piekarczyk T."/>
            <person name="Szatraj K."/>
            <person name="Zielenkiewicz U."/>
            <person name="Pilsyk S."/>
            <person name="Malc E."/>
            <person name="Mieczkowski P."/>
            <person name="Kruszewska J.S."/>
            <person name="Biernat P."/>
            <person name="Pawlowska J."/>
        </authorList>
    </citation>
    <scope>NUCLEOTIDE SEQUENCE</scope>
    <source>
        <strain evidence="5">WA0000017839</strain>
    </source>
</reference>
<keyword evidence="2" id="KW-0808">Transferase</keyword>
<evidence type="ECO:0000313" key="6">
    <source>
        <dbReference type="Proteomes" id="UP000603453"/>
    </source>
</evidence>
<keyword evidence="6" id="KW-1185">Reference proteome</keyword>
<evidence type="ECO:0000256" key="3">
    <source>
        <dbReference type="PIRSR" id="PIRSR018153-1"/>
    </source>
</evidence>
<dbReference type="EMBL" id="JAEPRD010000212">
    <property type="protein sequence ID" value="KAG2193913.1"/>
    <property type="molecule type" value="Genomic_DNA"/>
</dbReference>
<dbReference type="GO" id="GO:0000026">
    <property type="term" value="F:alpha-1,2-mannosyltransferase activity"/>
    <property type="evidence" value="ECO:0007669"/>
    <property type="project" value="TreeGrafter"/>
</dbReference>
<dbReference type="GO" id="GO:0016020">
    <property type="term" value="C:membrane"/>
    <property type="evidence" value="ECO:0007669"/>
    <property type="project" value="InterPro"/>
</dbReference>
<name>A0A8H7UVS6_9FUNG</name>
<organism evidence="5 6">
    <name type="scientific">Mucor saturninus</name>
    <dbReference type="NCBI Taxonomy" id="64648"/>
    <lineage>
        <taxon>Eukaryota</taxon>
        <taxon>Fungi</taxon>
        <taxon>Fungi incertae sedis</taxon>
        <taxon>Mucoromycota</taxon>
        <taxon>Mucoromycotina</taxon>
        <taxon>Mucoromycetes</taxon>
        <taxon>Mucorales</taxon>
        <taxon>Mucorineae</taxon>
        <taxon>Mucoraceae</taxon>
        <taxon>Mucor</taxon>
    </lineage>
</organism>
<sequence length="395" mass="46774">MPALLKVARKPILIVVFLVAFVFMYHIASIPKVSNTMQSVAYYTGYDERACLPQEFLQKNPPSKKAKAAMVILVRNKEREAIAETLVNFEDKFNKNFDYPYVFLNEEPFTEEFKTAMKAAAPKATMKFGLVPKSQWSYPPWIDQSLAQESRRKMDENGVMFGALESYHHMCRFQSGFFFDHPLLDEYEWYWRVEPGVKFFCDITYDPFLHMEKYNKQYGFVVTLLELRETIPSLWKYVEDYAKSRRIDISSESSQLLFPYFRDKRTGDFNLCHFWSNFEIASLNLWRSPQYRDFFNYLDQTGNFFYERWGDAPVHSLAAGLFLTTDQIHYFEDIGYQHDLYRHCPSKASNLSCRCDCPVGTNDKSIDHDKHYDTCLPQWLKHVKNVEKKKVSWWL</sequence>
<dbReference type="GO" id="GO:0006487">
    <property type="term" value="P:protein N-linked glycosylation"/>
    <property type="evidence" value="ECO:0007669"/>
    <property type="project" value="TreeGrafter"/>
</dbReference>
<dbReference type="PIRSF" id="PIRSF018153">
    <property type="entry name" value="Glyco_trans_15"/>
    <property type="match status" value="1"/>
</dbReference>
<keyword evidence="4" id="KW-1133">Transmembrane helix</keyword>
<dbReference type="Proteomes" id="UP000603453">
    <property type="component" value="Unassembled WGS sequence"/>
</dbReference>
<accession>A0A8H7UVS6</accession>
<evidence type="ECO:0000313" key="5">
    <source>
        <dbReference type="EMBL" id="KAG2193913.1"/>
    </source>
</evidence>
<comment type="caution">
    <text evidence="5">The sequence shown here is derived from an EMBL/GenBank/DDBJ whole genome shotgun (WGS) entry which is preliminary data.</text>
</comment>
<protein>
    <submittedName>
        <fullName evidence="5">Uncharacterized protein</fullName>
    </submittedName>
</protein>
<dbReference type="FunFam" id="3.90.550.10:FF:000051">
    <property type="entry name" value="Alpha-1,2-mannosyltransferase (Ktr4)"/>
    <property type="match status" value="1"/>
</dbReference>
<evidence type="ECO:0000256" key="4">
    <source>
        <dbReference type="SAM" id="Phobius"/>
    </source>
</evidence>
<feature type="active site" description="Nucleophile" evidence="3">
    <location>
        <position position="279"/>
    </location>
</feature>
<gene>
    <name evidence="5" type="ORF">INT47_004161</name>
</gene>
<dbReference type="Gene3D" id="3.90.550.10">
    <property type="entry name" value="Spore Coat Polysaccharide Biosynthesis Protein SpsA, Chain A"/>
    <property type="match status" value="1"/>
</dbReference>
<dbReference type="PANTHER" id="PTHR31121:SF2">
    <property type="entry name" value="MANNOSYLTRANSFERASE KTR5-RELATED"/>
    <property type="match status" value="1"/>
</dbReference>
<evidence type="ECO:0000256" key="2">
    <source>
        <dbReference type="ARBA" id="ARBA00022679"/>
    </source>
</evidence>
<dbReference type="PANTHER" id="PTHR31121">
    <property type="entry name" value="ALPHA-1,2 MANNOSYLTRANSFERASE KTR1"/>
    <property type="match status" value="1"/>
</dbReference>
<comment type="similarity">
    <text evidence="1">Belongs to the glycosyltransferase 15 family.</text>
</comment>
<dbReference type="GO" id="GO:0000032">
    <property type="term" value="P:cell wall mannoprotein biosynthetic process"/>
    <property type="evidence" value="ECO:0007669"/>
    <property type="project" value="TreeGrafter"/>
</dbReference>
<dbReference type="InterPro" id="IPR002685">
    <property type="entry name" value="Glyco_trans_15"/>
</dbReference>
<feature type="transmembrane region" description="Helical" evidence="4">
    <location>
        <begin position="12"/>
        <end position="28"/>
    </location>
</feature>
<dbReference type="GO" id="GO:0005794">
    <property type="term" value="C:Golgi apparatus"/>
    <property type="evidence" value="ECO:0007669"/>
    <property type="project" value="TreeGrafter"/>
</dbReference>
<dbReference type="SUPFAM" id="SSF53448">
    <property type="entry name" value="Nucleotide-diphospho-sugar transferases"/>
    <property type="match status" value="1"/>
</dbReference>
<dbReference type="OrthoDB" id="439943at2759"/>
<keyword evidence="4" id="KW-0472">Membrane</keyword>
<evidence type="ECO:0000256" key="1">
    <source>
        <dbReference type="ARBA" id="ARBA00007677"/>
    </source>
</evidence>
<keyword evidence="4" id="KW-0812">Transmembrane</keyword>